<proteinExistence type="predicted"/>
<sequence length="86" mass="9929">MTKQSKLISFLQRFGLCLNKKTPKIPSVEQLTMMSIDEIVVDEQDKQSSCDFDLYLDKLLEQDNLLMEKFKQNASIAKPELSDTEN</sequence>
<dbReference type="EMBL" id="REGN01002327">
    <property type="protein sequence ID" value="RNA28851.1"/>
    <property type="molecule type" value="Genomic_DNA"/>
</dbReference>
<protein>
    <submittedName>
        <fullName evidence="1">Uncharacterized protein</fullName>
    </submittedName>
</protein>
<reference evidence="1 2" key="1">
    <citation type="journal article" date="2018" name="Sci. Rep.">
        <title>Genomic signatures of local adaptation to the degree of environmental predictability in rotifers.</title>
        <authorList>
            <person name="Franch-Gras L."/>
            <person name="Hahn C."/>
            <person name="Garcia-Roger E.M."/>
            <person name="Carmona M.J."/>
            <person name="Serra M."/>
            <person name="Gomez A."/>
        </authorList>
    </citation>
    <scope>NUCLEOTIDE SEQUENCE [LARGE SCALE GENOMIC DNA]</scope>
    <source>
        <strain evidence="1">HYR1</strain>
    </source>
</reference>
<comment type="caution">
    <text evidence="1">The sequence shown here is derived from an EMBL/GenBank/DDBJ whole genome shotgun (WGS) entry which is preliminary data.</text>
</comment>
<name>A0A3M7RZ62_BRAPC</name>
<dbReference type="AlphaFoldDB" id="A0A3M7RZ62"/>
<evidence type="ECO:0000313" key="2">
    <source>
        <dbReference type="Proteomes" id="UP000276133"/>
    </source>
</evidence>
<keyword evidence="2" id="KW-1185">Reference proteome</keyword>
<dbReference type="Proteomes" id="UP000276133">
    <property type="component" value="Unassembled WGS sequence"/>
</dbReference>
<accession>A0A3M7RZ62</accession>
<evidence type="ECO:0000313" key="1">
    <source>
        <dbReference type="EMBL" id="RNA28851.1"/>
    </source>
</evidence>
<gene>
    <name evidence="1" type="ORF">BpHYR1_024342</name>
</gene>
<organism evidence="1 2">
    <name type="scientific">Brachionus plicatilis</name>
    <name type="common">Marine rotifer</name>
    <name type="synonym">Brachionus muelleri</name>
    <dbReference type="NCBI Taxonomy" id="10195"/>
    <lineage>
        <taxon>Eukaryota</taxon>
        <taxon>Metazoa</taxon>
        <taxon>Spiralia</taxon>
        <taxon>Gnathifera</taxon>
        <taxon>Rotifera</taxon>
        <taxon>Eurotatoria</taxon>
        <taxon>Monogononta</taxon>
        <taxon>Pseudotrocha</taxon>
        <taxon>Ploima</taxon>
        <taxon>Brachionidae</taxon>
        <taxon>Brachionus</taxon>
    </lineage>
</organism>